<reference evidence="1 2" key="1">
    <citation type="submission" date="2017-04" db="EMBL/GenBank/DDBJ databases">
        <title>Complete genome sequence of Burkholderia cenocepacia PC184 Midwest clone.</title>
        <authorList>
            <person name="Mulks M.H."/>
            <person name="Cooper V.S."/>
        </authorList>
    </citation>
    <scope>NUCLEOTIDE SEQUENCE [LARGE SCALE GENOMIC DNA]</scope>
    <source>
        <strain evidence="1 2">PC184 Mulks</strain>
    </source>
</reference>
<name>A0AAD0J131_9BURK</name>
<dbReference type="AlphaFoldDB" id="A0AAD0J131"/>
<dbReference type="Proteomes" id="UP000244809">
    <property type="component" value="Chromosome 2"/>
</dbReference>
<sequence length="61" mass="6966">MPPARQVCRDRVRRACCGERIARTANVARWKRPCAVISIDEIIRCPQYPSFAGRCVYATAR</sequence>
<gene>
    <name evidence="1" type="ORF">B9Z07_15520</name>
</gene>
<evidence type="ECO:0000313" key="2">
    <source>
        <dbReference type="Proteomes" id="UP000244809"/>
    </source>
</evidence>
<protein>
    <submittedName>
        <fullName evidence="1">Uncharacterized protein</fullName>
    </submittedName>
</protein>
<dbReference type="EMBL" id="CP021068">
    <property type="protein sequence ID" value="AWG30301.1"/>
    <property type="molecule type" value="Genomic_DNA"/>
</dbReference>
<accession>A0AAD0J131</accession>
<evidence type="ECO:0000313" key="1">
    <source>
        <dbReference type="EMBL" id="AWG30301.1"/>
    </source>
</evidence>
<proteinExistence type="predicted"/>
<organism evidence="1 2">
    <name type="scientific">Burkholderia cenocepacia</name>
    <dbReference type="NCBI Taxonomy" id="95486"/>
    <lineage>
        <taxon>Bacteria</taxon>
        <taxon>Pseudomonadati</taxon>
        <taxon>Pseudomonadota</taxon>
        <taxon>Betaproteobacteria</taxon>
        <taxon>Burkholderiales</taxon>
        <taxon>Burkholderiaceae</taxon>
        <taxon>Burkholderia</taxon>
        <taxon>Burkholderia cepacia complex</taxon>
    </lineage>
</organism>